<sequence>MTSDKLFGLSMILYLITFLFYLIYLVSRNKSVAGKLGYVATGFAWFSLCVHTIAFILRWVESYRLGIGRIPLTNMYESMVFFAWSIMAIYLILEYRYGFRAVGVAASLLSALGLGIISLFKLPQQIEPLVPALQSNWLTAHVITCFLGYAAFAIGFGVSALFFLKKLIHKAGFENDFLPPERLLDELNYKTIAIGFPMLTIGIFTGAVWADYAWGTYWSWDPKETWSLITWFVYALFLHFRLTRGWRGTKSALLSIIGFFFVIFTYWGVNYLLSGLHSYA</sequence>
<dbReference type="EMBL" id="JBHPBY010000108">
    <property type="protein sequence ID" value="MFC1850568.1"/>
    <property type="molecule type" value="Genomic_DNA"/>
</dbReference>
<reference evidence="8 9" key="1">
    <citation type="submission" date="2024-09" db="EMBL/GenBank/DDBJ databases">
        <title>Laminarin stimulates single cell rates of sulfate reduction while oxygen inhibits transcriptomic activity in coastal marine sediment.</title>
        <authorList>
            <person name="Lindsay M."/>
            <person name="Orcutt B."/>
            <person name="Emerson D."/>
            <person name="Stepanauskas R."/>
            <person name="D'Angelo T."/>
        </authorList>
    </citation>
    <scope>NUCLEOTIDE SEQUENCE [LARGE SCALE GENOMIC DNA]</scope>
    <source>
        <strain evidence="8">SAG AM-311-K15</strain>
    </source>
</reference>
<evidence type="ECO:0000256" key="5">
    <source>
        <dbReference type="ARBA" id="ARBA00023136"/>
    </source>
</evidence>
<comment type="caution">
    <text evidence="8">The sequence shown here is derived from an EMBL/GenBank/DDBJ whole genome shotgun (WGS) entry which is preliminary data.</text>
</comment>
<organism evidence="8 9">
    <name type="scientific">candidate division CSSED10-310 bacterium</name>
    <dbReference type="NCBI Taxonomy" id="2855610"/>
    <lineage>
        <taxon>Bacteria</taxon>
        <taxon>Bacteria division CSSED10-310</taxon>
    </lineage>
</organism>
<keyword evidence="9" id="KW-1185">Reference proteome</keyword>
<keyword evidence="2 6" id="KW-0812">Transmembrane</keyword>
<feature type="domain" description="Cytochrome c assembly protein" evidence="7">
    <location>
        <begin position="73"/>
        <end position="277"/>
    </location>
</feature>
<evidence type="ECO:0000256" key="3">
    <source>
        <dbReference type="ARBA" id="ARBA00022748"/>
    </source>
</evidence>
<feature type="transmembrane region" description="Helical" evidence="6">
    <location>
        <begin position="192"/>
        <end position="212"/>
    </location>
</feature>
<dbReference type="PANTHER" id="PTHR30071:SF1">
    <property type="entry name" value="CYTOCHROME B_B6 PROTEIN-RELATED"/>
    <property type="match status" value="1"/>
</dbReference>
<accession>A0ABV6YWM0</accession>
<evidence type="ECO:0000256" key="1">
    <source>
        <dbReference type="ARBA" id="ARBA00004141"/>
    </source>
</evidence>
<proteinExistence type="predicted"/>
<dbReference type="Proteomes" id="UP001594351">
    <property type="component" value="Unassembled WGS sequence"/>
</dbReference>
<evidence type="ECO:0000256" key="4">
    <source>
        <dbReference type="ARBA" id="ARBA00022989"/>
    </source>
</evidence>
<keyword evidence="3" id="KW-0201">Cytochrome c-type biogenesis</keyword>
<feature type="transmembrane region" description="Helical" evidence="6">
    <location>
        <begin position="140"/>
        <end position="164"/>
    </location>
</feature>
<evidence type="ECO:0000256" key="2">
    <source>
        <dbReference type="ARBA" id="ARBA00022692"/>
    </source>
</evidence>
<protein>
    <submittedName>
        <fullName evidence="8">C-type cytochrome biogenesis protein CcsB</fullName>
    </submittedName>
</protein>
<feature type="transmembrane region" description="Helical" evidence="6">
    <location>
        <begin position="224"/>
        <end position="240"/>
    </location>
</feature>
<evidence type="ECO:0000256" key="6">
    <source>
        <dbReference type="SAM" id="Phobius"/>
    </source>
</evidence>
<feature type="transmembrane region" description="Helical" evidence="6">
    <location>
        <begin position="75"/>
        <end position="93"/>
    </location>
</feature>
<dbReference type="PANTHER" id="PTHR30071">
    <property type="entry name" value="HEME EXPORTER PROTEIN C"/>
    <property type="match status" value="1"/>
</dbReference>
<gene>
    <name evidence="8" type="primary">ccsB</name>
    <name evidence="8" type="ORF">ACFL27_10285</name>
</gene>
<feature type="transmembrane region" description="Helical" evidence="6">
    <location>
        <begin position="252"/>
        <end position="273"/>
    </location>
</feature>
<dbReference type="Pfam" id="PF01578">
    <property type="entry name" value="Cytochrom_C_asm"/>
    <property type="match status" value="1"/>
</dbReference>
<evidence type="ECO:0000313" key="9">
    <source>
        <dbReference type="Proteomes" id="UP001594351"/>
    </source>
</evidence>
<feature type="transmembrane region" description="Helical" evidence="6">
    <location>
        <begin position="38"/>
        <end position="60"/>
    </location>
</feature>
<comment type="subcellular location">
    <subcellularLocation>
        <location evidence="1">Membrane</location>
        <topology evidence="1">Multi-pass membrane protein</topology>
    </subcellularLocation>
</comment>
<name>A0ABV6YWM0_UNCC1</name>
<evidence type="ECO:0000259" key="7">
    <source>
        <dbReference type="Pfam" id="PF01578"/>
    </source>
</evidence>
<dbReference type="InterPro" id="IPR045062">
    <property type="entry name" value="Cyt_c_biogenesis_CcsA/CcmC"/>
</dbReference>
<evidence type="ECO:0000313" key="8">
    <source>
        <dbReference type="EMBL" id="MFC1850568.1"/>
    </source>
</evidence>
<keyword evidence="5 6" id="KW-0472">Membrane</keyword>
<dbReference type="InterPro" id="IPR002541">
    <property type="entry name" value="Cyt_c_assembly"/>
</dbReference>
<dbReference type="InterPro" id="IPR017562">
    <property type="entry name" value="Cyt_c_biogenesis_CcsA"/>
</dbReference>
<dbReference type="NCBIfam" id="TIGR03144">
    <property type="entry name" value="cytochr_II_ccsB"/>
    <property type="match status" value="1"/>
</dbReference>
<keyword evidence="4 6" id="KW-1133">Transmembrane helix</keyword>
<feature type="transmembrane region" description="Helical" evidence="6">
    <location>
        <begin position="100"/>
        <end position="120"/>
    </location>
</feature>
<feature type="transmembrane region" description="Helical" evidence="6">
    <location>
        <begin position="6"/>
        <end position="26"/>
    </location>
</feature>